<comment type="cofactor">
    <cofactor evidence="7 8">
        <name>FMN</name>
        <dbReference type="ChEBI" id="CHEBI:58210"/>
    </cofactor>
    <text evidence="7 8">Binds 1 FMN per subunit.</text>
</comment>
<dbReference type="EMBL" id="NOXS01000021">
    <property type="protein sequence ID" value="OYQ21615.1"/>
    <property type="molecule type" value="Genomic_DNA"/>
</dbReference>
<dbReference type="UniPathway" id="UPA01068">
    <property type="reaction ID" value="UER00304"/>
</dbReference>
<evidence type="ECO:0000259" key="9">
    <source>
        <dbReference type="Pfam" id="PF01243"/>
    </source>
</evidence>
<dbReference type="NCBIfam" id="NF004231">
    <property type="entry name" value="PRK05679.1"/>
    <property type="match status" value="1"/>
</dbReference>
<evidence type="ECO:0000256" key="8">
    <source>
        <dbReference type="PIRSR" id="PIRSR000190-2"/>
    </source>
</evidence>
<dbReference type="InterPro" id="IPR012349">
    <property type="entry name" value="Split_barrel_FMN-bd"/>
</dbReference>
<feature type="domain" description="Pyridoxamine 5'-phosphate oxidase N-terminal" evidence="9">
    <location>
        <begin position="32"/>
        <end position="152"/>
    </location>
</feature>
<reference evidence="11 12" key="1">
    <citation type="submission" date="2017-07" db="EMBL/GenBank/DDBJ databases">
        <title>Elstera cyanobacteriorum sp. nov., a novel bacterium isolated from cyanobacterial aggregates in a eutrophic lake.</title>
        <authorList>
            <person name="Cai H."/>
        </authorList>
    </citation>
    <scope>NUCLEOTIDE SEQUENCE [LARGE SCALE GENOMIC DNA]</scope>
    <source>
        <strain evidence="11 12">TH019</strain>
    </source>
</reference>
<comment type="catalytic activity">
    <reaction evidence="7">
        <text>pyridoxine 5'-phosphate + O2 = pyridoxal 5'-phosphate + H2O2</text>
        <dbReference type="Rhea" id="RHEA:15149"/>
        <dbReference type="ChEBI" id="CHEBI:15379"/>
        <dbReference type="ChEBI" id="CHEBI:16240"/>
        <dbReference type="ChEBI" id="CHEBI:58589"/>
        <dbReference type="ChEBI" id="CHEBI:597326"/>
        <dbReference type="EC" id="1.4.3.5"/>
    </reaction>
</comment>
<dbReference type="RefSeq" id="WP_094407136.1">
    <property type="nucleotide sequence ID" value="NZ_BMJZ01000010.1"/>
</dbReference>
<feature type="binding site" evidence="7 8">
    <location>
        <position position="75"/>
    </location>
    <ligand>
        <name>FMN</name>
        <dbReference type="ChEBI" id="CHEBI:58210"/>
    </ligand>
</feature>
<dbReference type="EC" id="1.4.3.5" evidence="7"/>
<feature type="binding site" evidence="7">
    <location>
        <position position="120"/>
    </location>
    <ligand>
        <name>substrate</name>
    </ligand>
</feature>
<comment type="function">
    <text evidence="7">Catalyzes the oxidation of either pyridoxine 5'-phosphate (PNP) or pyridoxamine 5'-phosphate (PMP) into pyridoxal 5'-phosphate (PLP).</text>
</comment>
<evidence type="ECO:0000256" key="3">
    <source>
        <dbReference type="ARBA" id="ARBA00022630"/>
    </source>
</evidence>
<evidence type="ECO:0000313" key="11">
    <source>
        <dbReference type="EMBL" id="OYQ21615.1"/>
    </source>
</evidence>
<keyword evidence="12" id="KW-1185">Reference proteome</keyword>
<feature type="binding site" evidence="7 8">
    <location>
        <begin position="54"/>
        <end position="59"/>
    </location>
    <ligand>
        <name>FMN</name>
        <dbReference type="ChEBI" id="CHEBI:58210"/>
    </ligand>
</feature>
<dbReference type="Proteomes" id="UP000216361">
    <property type="component" value="Unassembled WGS sequence"/>
</dbReference>
<comment type="pathway">
    <text evidence="7">Cofactor metabolism; pyridoxal 5'-phosphate salvage; pyridoxal 5'-phosphate from pyridoxamine 5'-phosphate: step 1/1.</text>
</comment>
<evidence type="ECO:0000259" key="10">
    <source>
        <dbReference type="Pfam" id="PF10590"/>
    </source>
</evidence>
<keyword evidence="4 7" id="KW-0288">FMN</keyword>
<dbReference type="PIRSF" id="PIRSF000190">
    <property type="entry name" value="Pyd_amn-ph_oxd"/>
    <property type="match status" value="1"/>
</dbReference>
<dbReference type="OrthoDB" id="9780392at2"/>
<dbReference type="PROSITE" id="PS01064">
    <property type="entry name" value="PYRIDOX_OXIDASE"/>
    <property type="match status" value="1"/>
</dbReference>
<comment type="catalytic activity">
    <reaction evidence="7">
        <text>pyridoxamine 5'-phosphate + O2 + H2O = pyridoxal 5'-phosphate + H2O2 + NH4(+)</text>
        <dbReference type="Rhea" id="RHEA:15817"/>
        <dbReference type="ChEBI" id="CHEBI:15377"/>
        <dbReference type="ChEBI" id="CHEBI:15379"/>
        <dbReference type="ChEBI" id="CHEBI:16240"/>
        <dbReference type="ChEBI" id="CHEBI:28938"/>
        <dbReference type="ChEBI" id="CHEBI:58451"/>
        <dbReference type="ChEBI" id="CHEBI:597326"/>
        <dbReference type="EC" id="1.4.3.5"/>
    </reaction>
</comment>
<feature type="binding site" evidence="7 8">
    <location>
        <begin position="133"/>
        <end position="134"/>
    </location>
    <ligand>
        <name>FMN</name>
        <dbReference type="ChEBI" id="CHEBI:58210"/>
    </ligand>
</feature>
<keyword evidence="5 7" id="KW-0560">Oxidoreductase</keyword>
<comment type="caution">
    <text evidence="11">The sequence shown here is derived from an EMBL/GenBank/DDBJ whole genome shotgun (WGS) entry which is preliminary data.</text>
</comment>
<feature type="domain" description="Pyridoxine 5'-phosphate oxidase dimerisation C-terminal" evidence="10">
    <location>
        <begin position="165"/>
        <end position="205"/>
    </location>
</feature>
<dbReference type="PANTHER" id="PTHR10851">
    <property type="entry name" value="PYRIDOXINE-5-PHOSPHATE OXIDASE"/>
    <property type="match status" value="1"/>
</dbReference>
<name>A0A255XZ07_9PROT</name>
<organism evidence="11 12">
    <name type="scientific">Elstera cyanobacteriorum</name>
    <dbReference type="NCBI Taxonomy" id="2022747"/>
    <lineage>
        <taxon>Bacteria</taxon>
        <taxon>Pseudomonadati</taxon>
        <taxon>Pseudomonadota</taxon>
        <taxon>Alphaproteobacteria</taxon>
        <taxon>Rhodospirillales</taxon>
        <taxon>Rhodospirillaceae</taxon>
        <taxon>Elstera</taxon>
    </lineage>
</organism>
<keyword evidence="3 7" id="KW-0285">Flavoprotein</keyword>
<dbReference type="SUPFAM" id="SSF50475">
    <property type="entry name" value="FMN-binding split barrel"/>
    <property type="match status" value="1"/>
</dbReference>
<dbReference type="GO" id="GO:0008615">
    <property type="term" value="P:pyridoxine biosynthetic process"/>
    <property type="evidence" value="ECO:0007669"/>
    <property type="project" value="UniProtKB-UniRule"/>
</dbReference>
<dbReference type="Pfam" id="PF01243">
    <property type="entry name" value="PNPOx_N"/>
    <property type="match status" value="1"/>
</dbReference>
<dbReference type="GO" id="GO:0010181">
    <property type="term" value="F:FMN binding"/>
    <property type="evidence" value="ECO:0007669"/>
    <property type="project" value="UniProtKB-UniRule"/>
</dbReference>
<evidence type="ECO:0000256" key="1">
    <source>
        <dbReference type="ARBA" id="ARBA00007301"/>
    </source>
</evidence>
<comment type="similarity">
    <text evidence="1 7">Belongs to the pyridoxamine 5'-phosphate oxidase family.</text>
</comment>
<keyword evidence="6 7" id="KW-0664">Pyridoxine biosynthesis</keyword>
<sequence>MLIDRPISAVALTAQTDPFLQFAQWFDAAAGREVNDPNAMSLATVGADGRPSVRIVLLKGFDADGFVFYTNTQSRKGGELLANPFCALTFHWKTLERQVRIEGKAALVSDAEADSYYHSRPHGSQIGAWASEQSRPLPDRATLEARVAEMEQRYPEGAVPRPPHWTGFRVVPDRVEFWQGMPYRLHDRMVYERDGAGWSTHRLYP</sequence>
<feature type="binding site" evidence="7">
    <location>
        <begin position="184"/>
        <end position="186"/>
    </location>
    <ligand>
        <name>substrate</name>
    </ligand>
</feature>
<evidence type="ECO:0000256" key="5">
    <source>
        <dbReference type="ARBA" id="ARBA00023002"/>
    </source>
</evidence>
<dbReference type="Pfam" id="PF10590">
    <property type="entry name" value="PNP_phzG_C"/>
    <property type="match status" value="1"/>
</dbReference>
<accession>A0A255XZ07</accession>
<feature type="binding site" evidence="7 8">
    <location>
        <position position="76"/>
    </location>
    <ligand>
        <name>FMN</name>
        <dbReference type="ChEBI" id="CHEBI:58210"/>
    </ligand>
</feature>
<feature type="binding site" evidence="7">
    <location>
        <position position="59"/>
    </location>
    <ligand>
        <name>substrate</name>
    </ligand>
</feature>
<feature type="binding site" evidence="7 8">
    <location>
        <position position="188"/>
    </location>
    <ligand>
        <name>FMN</name>
        <dbReference type="ChEBI" id="CHEBI:58210"/>
    </ligand>
</feature>
<feature type="binding site" evidence="7 8">
    <location>
        <position position="178"/>
    </location>
    <ligand>
        <name>FMN</name>
        <dbReference type="ChEBI" id="CHEBI:58210"/>
    </ligand>
</feature>
<comment type="pathway">
    <text evidence="7">Cofactor metabolism; pyridoxal 5'-phosphate salvage; pyridoxal 5'-phosphate from pyridoxine 5'-phosphate: step 1/1.</text>
</comment>
<gene>
    <name evidence="7 11" type="primary">pdxH</name>
    <name evidence="11" type="ORF">CHR90_01810</name>
</gene>
<evidence type="ECO:0000256" key="6">
    <source>
        <dbReference type="ARBA" id="ARBA00023096"/>
    </source>
</evidence>
<dbReference type="FunFam" id="2.30.110.10:FF:000020">
    <property type="entry name" value="PNPO isoform 11"/>
    <property type="match status" value="1"/>
</dbReference>
<dbReference type="PANTHER" id="PTHR10851:SF0">
    <property type="entry name" value="PYRIDOXINE-5'-PHOSPHATE OXIDASE"/>
    <property type="match status" value="1"/>
</dbReference>
<dbReference type="NCBIfam" id="TIGR00558">
    <property type="entry name" value="pdxH"/>
    <property type="match status" value="1"/>
</dbReference>
<dbReference type="InterPro" id="IPR000659">
    <property type="entry name" value="Pyridox_Oxase"/>
</dbReference>
<dbReference type="HAMAP" id="MF_01629">
    <property type="entry name" value="PdxH"/>
    <property type="match status" value="1"/>
</dbReference>
<protein>
    <recommendedName>
        <fullName evidence="7">Pyridoxine/pyridoxamine 5'-phosphate oxidase</fullName>
        <ecNumber evidence="7">1.4.3.5</ecNumber>
    </recommendedName>
    <alternativeName>
        <fullName evidence="7">PNP/PMP oxidase</fullName>
        <shortName evidence="7">PNPOx</shortName>
    </alternativeName>
    <alternativeName>
        <fullName evidence="7">Pyridoxal 5'-phosphate synthase</fullName>
    </alternativeName>
</protein>
<evidence type="ECO:0000256" key="7">
    <source>
        <dbReference type="HAMAP-Rule" id="MF_01629"/>
    </source>
</evidence>
<dbReference type="Gene3D" id="2.30.110.10">
    <property type="entry name" value="Electron Transport, Fmn-binding Protein, Chain A"/>
    <property type="match status" value="1"/>
</dbReference>
<feature type="binding site" evidence="7 8">
    <location>
        <position position="98"/>
    </location>
    <ligand>
        <name>FMN</name>
        <dbReference type="ChEBI" id="CHEBI:58210"/>
    </ligand>
</feature>
<dbReference type="AlphaFoldDB" id="A0A255XZ07"/>
<evidence type="ECO:0000256" key="2">
    <source>
        <dbReference type="ARBA" id="ARBA00011738"/>
    </source>
</evidence>
<comment type="subunit">
    <text evidence="2 7">Homodimer.</text>
</comment>
<feature type="binding site" evidence="7">
    <location>
        <position position="116"/>
    </location>
    <ligand>
        <name>substrate</name>
    </ligand>
</feature>
<proteinExistence type="inferred from homology"/>
<evidence type="ECO:0000256" key="4">
    <source>
        <dbReference type="ARBA" id="ARBA00022643"/>
    </source>
</evidence>
<dbReference type="InterPro" id="IPR011576">
    <property type="entry name" value="Pyridox_Oxase_N"/>
</dbReference>
<feature type="binding site" evidence="7 8">
    <location>
        <begin position="69"/>
        <end position="70"/>
    </location>
    <ligand>
        <name>FMN</name>
        <dbReference type="ChEBI" id="CHEBI:58210"/>
    </ligand>
</feature>
<dbReference type="InterPro" id="IPR019576">
    <property type="entry name" value="Pyridoxamine_oxidase_dimer_C"/>
</dbReference>
<feature type="binding site" evidence="7">
    <location>
        <position position="124"/>
    </location>
    <ligand>
        <name>substrate</name>
    </ligand>
</feature>
<dbReference type="GO" id="GO:0004733">
    <property type="term" value="F:pyridoxamine phosphate oxidase activity"/>
    <property type="evidence" value="ECO:0007669"/>
    <property type="project" value="UniProtKB-UniRule"/>
</dbReference>
<evidence type="ECO:0000313" key="12">
    <source>
        <dbReference type="Proteomes" id="UP000216361"/>
    </source>
</evidence>
<dbReference type="InterPro" id="IPR019740">
    <property type="entry name" value="Pyridox_Oxase_CS"/>
</dbReference>